<name>A0AA38XJX4_9EURO</name>
<keyword evidence="8" id="KW-0443">Lipid metabolism</keyword>
<dbReference type="Pfam" id="PF04191">
    <property type="entry name" value="PEMT"/>
    <property type="match status" value="1"/>
</dbReference>
<comment type="caution">
    <text evidence="13">The sequence shown here is derived from an EMBL/GenBank/DDBJ whole genome shotgun (WGS) entry which is preliminary data.</text>
</comment>
<dbReference type="AlphaFoldDB" id="A0AA38XJX4"/>
<keyword evidence="3" id="KW-0808">Transferase</keyword>
<dbReference type="GO" id="GO:0032259">
    <property type="term" value="P:methylation"/>
    <property type="evidence" value="ECO:0007669"/>
    <property type="project" value="UniProtKB-KW"/>
</dbReference>
<evidence type="ECO:0000256" key="2">
    <source>
        <dbReference type="ARBA" id="ARBA00022516"/>
    </source>
</evidence>
<evidence type="ECO:0000256" key="11">
    <source>
        <dbReference type="ARBA" id="ARBA00023264"/>
    </source>
</evidence>
<organism evidence="13">
    <name type="scientific">Knufia peltigerae</name>
    <dbReference type="NCBI Taxonomy" id="1002370"/>
    <lineage>
        <taxon>Eukaryota</taxon>
        <taxon>Fungi</taxon>
        <taxon>Dikarya</taxon>
        <taxon>Ascomycota</taxon>
        <taxon>Pezizomycotina</taxon>
        <taxon>Eurotiomycetes</taxon>
        <taxon>Chaetothyriomycetidae</taxon>
        <taxon>Chaetothyriales</taxon>
        <taxon>Trichomeriaceae</taxon>
        <taxon>Knufia</taxon>
    </lineage>
</organism>
<keyword evidence="11" id="KW-1208">Phospholipid metabolism</keyword>
<keyword evidence="6" id="KW-0256">Endoplasmic reticulum</keyword>
<comment type="subcellular location">
    <subcellularLocation>
        <location evidence="1">Endomembrane system</location>
        <topology evidence="1">Multi-pass membrane protein</topology>
    </subcellularLocation>
</comment>
<gene>
    <name evidence="13" type="ORF">H2204_014361</name>
</gene>
<evidence type="ECO:0000256" key="6">
    <source>
        <dbReference type="ARBA" id="ARBA00022824"/>
    </source>
</evidence>
<evidence type="ECO:0000256" key="9">
    <source>
        <dbReference type="ARBA" id="ARBA00023136"/>
    </source>
</evidence>
<evidence type="ECO:0000256" key="5">
    <source>
        <dbReference type="ARBA" id="ARBA00022692"/>
    </source>
</evidence>
<feature type="transmembrane region" description="Helical" evidence="12">
    <location>
        <begin position="99"/>
        <end position="125"/>
    </location>
</feature>
<keyword evidence="2" id="KW-0444">Lipid biosynthesis</keyword>
<dbReference type="GO" id="GO:0012505">
    <property type="term" value="C:endomembrane system"/>
    <property type="evidence" value="ECO:0007669"/>
    <property type="project" value="UniProtKB-SubCell"/>
</dbReference>
<reference evidence="13" key="1">
    <citation type="submission" date="2022-10" db="EMBL/GenBank/DDBJ databases">
        <title>Culturing micro-colonial fungi from biological soil crusts in the Mojave desert and describing Neophaeococcomyces mojavensis, and introducing the new genera and species Taxawa tesnikishii.</title>
        <authorList>
            <person name="Kurbessoian T."/>
            <person name="Stajich J.E."/>
        </authorList>
    </citation>
    <scope>NUCLEOTIDE SEQUENCE</scope>
    <source>
        <strain evidence="13">TK_35</strain>
    </source>
</reference>
<dbReference type="GO" id="GO:0008168">
    <property type="term" value="F:methyltransferase activity"/>
    <property type="evidence" value="ECO:0007669"/>
    <property type="project" value="UniProtKB-KW"/>
</dbReference>
<evidence type="ECO:0000256" key="10">
    <source>
        <dbReference type="ARBA" id="ARBA00023209"/>
    </source>
</evidence>
<evidence type="ECO:0000256" key="3">
    <source>
        <dbReference type="ARBA" id="ARBA00022603"/>
    </source>
</evidence>
<keyword evidence="4" id="KW-0949">S-adenosyl-L-methionine</keyword>
<evidence type="ECO:0000256" key="7">
    <source>
        <dbReference type="ARBA" id="ARBA00022989"/>
    </source>
</evidence>
<evidence type="ECO:0000313" key="13">
    <source>
        <dbReference type="EMBL" id="KAJ9614853.1"/>
    </source>
</evidence>
<dbReference type="InterPro" id="IPR007318">
    <property type="entry name" value="Phopholipid_MeTrfase"/>
</dbReference>
<accession>A0AA38XJX4</accession>
<dbReference type="PANTHER" id="PTHR12714">
    <property type="entry name" value="PROTEIN-S ISOPRENYLCYSTEINE O-METHYLTRANSFERASE"/>
    <property type="match status" value="1"/>
</dbReference>
<keyword evidence="10" id="KW-0594">Phospholipid biosynthesis</keyword>
<feature type="transmembrane region" description="Helical" evidence="12">
    <location>
        <begin position="40"/>
        <end position="58"/>
    </location>
</feature>
<protein>
    <recommendedName>
        <fullName evidence="14">Protein-S-isoprenylcysteine methyltransferase</fullName>
    </recommendedName>
</protein>
<keyword evidence="7 12" id="KW-1133">Transmembrane helix</keyword>
<dbReference type="PANTHER" id="PTHR12714:SF24">
    <property type="entry name" value="SLR1182 PROTEIN"/>
    <property type="match status" value="1"/>
</dbReference>
<dbReference type="GO" id="GO:0008654">
    <property type="term" value="P:phospholipid biosynthetic process"/>
    <property type="evidence" value="ECO:0007669"/>
    <property type="project" value="UniProtKB-KW"/>
</dbReference>
<dbReference type="EMBL" id="JAPDRN010000182">
    <property type="protein sequence ID" value="KAJ9614853.1"/>
    <property type="molecule type" value="Genomic_DNA"/>
</dbReference>
<feature type="transmembrane region" description="Helical" evidence="12">
    <location>
        <begin position="12"/>
        <end position="34"/>
    </location>
</feature>
<keyword evidence="5 12" id="KW-0812">Transmembrane</keyword>
<keyword evidence="3" id="KW-0489">Methyltransferase</keyword>
<sequence length="156" mass="17495">MPERPMRLLETRIPPPLVMLLCGLLGLGISRWLPAAELPTPWWAAAAVMAAGLVMNLLPKLAFQRAGTTVNPLRPASSTALITTGVYRHTRNPMYLGQAAFLLGGMLYLQNLPALAVVPMFVLYITRFQIHPEERVLGERFGARYTAFRQQVRRWL</sequence>
<keyword evidence="9 12" id="KW-0472">Membrane</keyword>
<evidence type="ECO:0000256" key="4">
    <source>
        <dbReference type="ARBA" id="ARBA00022691"/>
    </source>
</evidence>
<evidence type="ECO:0000256" key="1">
    <source>
        <dbReference type="ARBA" id="ARBA00004127"/>
    </source>
</evidence>
<evidence type="ECO:0000256" key="12">
    <source>
        <dbReference type="SAM" id="Phobius"/>
    </source>
</evidence>
<evidence type="ECO:0000256" key="8">
    <source>
        <dbReference type="ARBA" id="ARBA00023098"/>
    </source>
</evidence>
<evidence type="ECO:0008006" key="14">
    <source>
        <dbReference type="Google" id="ProtNLM"/>
    </source>
</evidence>
<proteinExistence type="predicted"/>
<dbReference type="Gene3D" id="1.20.120.1630">
    <property type="match status" value="1"/>
</dbReference>